<evidence type="ECO:0000313" key="2">
    <source>
        <dbReference type="EMBL" id="CAG7817136.1"/>
    </source>
</evidence>
<feature type="region of interest" description="Disordered" evidence="1">
    <location>
        <begin position="727"/>
        <end position="763"/>
    </location>
</feature>
<evidence type="ECO:0000313" key="3">
    <source>
        <dbReference type="Proteomes" id="UP000708208"/>
    </source>
</evidence>
<dbReference type="Proteomes" id="UP000708208">
    <property type="component" value="Unassembled WGS sequence"/>
</dbReference>
<accession>A0A8J2P734</accession>
<feature type="compositionally biased region" description="Polar residues" evidence="1">
    <location>
        <begin position="900"/>
        <end position="933"/>
    </location>
</feature>
<evidence type="ECO:0000256" key="1">
    <source>
        <dbReference type="SAM" id="MobiDB-lite"/>
    </source>
</evidence>
<gene>
    <name evidence="2" type="ORF">AFUS01_LOCUS27719</name>
</gene>
<comment type="caution">
    <text evidence="2">The sequence shown here is derived from an EMBL/GenBank/DDBJ whole genome shotgun (WGS) entry which is preliminary data.</text>
</comment>
<feature type="compositionally biased region" description="Low complexity" evidence="1">
    <location>
        <begin position="990"/>
        <end position="1008"/>
    </location>
</feature>
<feature type="region of interest" description="Disordered" evidence="1">
    <location>
        <begin position="277"/>
        <end position="360"/>
    </location>
</feature>
<feature type="region of interest" description="Disordered" evidence="1">
    <location>
        <begin position="1438"/>
        <end position="1514"/>
    </location>
</feature>
<feature type="compositionally biased region" description="Basic and acidic residues" evidence="1">
    <location>
        <begin position="1671"/>
        <end position="1684"/>
    </location>
</feature>
<feature type="compositionally biased region" description="Polar residues" evidence="1">
    <location>
        <begin position="1529"/>
        <end position="1544"/>
    </location>
</feature>
<feature type="compositionally biased region" description="Low complexity" evidence="1">
    <location>
        <begin position="1545"/>
        <end position="1564"/>
    </location>
</feature>
<feature type="compositionally biased region" description="Basic and acidic residues" evidence="1">
    <location>
        <begin position="1705"/>
        <end position="1715"/>
    </location>
</feature>
<feature type="region of interest" description="Disordered" evidence="1">
    <location>
        <begin position="820"/>
        <end position="846"/>
    </location>
</feature>
<feature type="region of interest" description="Disordered" evidence="1">
    <location>
        <begin position="963"/>
        <end position="982"/>
    </location>
</feature>
<organism evidence="2 3">
    <name type="scientific">Allacma fusca</name>
    <dbReference type="NCBI Taxonomy" id="39272"/>
    <lineage>
        <taxon>Eukaryota</taxon>
        <taxon>Metazoa</taxon>
        <taxon>Ecdysozoa</taxon>
        <taxon>Arthropoda</taxon>
        <taxon>Hexapoda</taxon>
        <taxon>Collembola</taxon>
        <taxon>Symphypleona</taxon>
        <taxon>Sminthuridae</taxon>
        <taxon>Allacma</taxon>
    </lineage>
</organism>
<feature type="region of interest" description="Disordered" evidence="1">
    <location>
        <begin position="401"/>
        <end position="457"/>
    </location>
</feature>
<feature type="region of interest" description="Disordered" evidence="1">
    <location>
        <begin position="633"/>
        <end position="675"/>
    </location>
</feature>
<feature type="region of interest" description="Disordered" evidence="1">
    <location>
        <begin position="1585"/>
        <end position="1892"/>
    </location>
</feature>
<feature type="compositionally biased region" description="Polar residues" evidence="1">
    <location>
        <begin position="568"/>
        <end position="577"/>
    </location>
</feature>
<feature type="region of interest" description="Disordered" evidence="1">
    <location>
        <begin position="1335"/>
        <end position="1422"/>
    </location>
</feature>
<feature type="region of interest" description="Disordered" evidence="1">
    <location>
        <begin position="989"/>
        <end position="1030"/>
    </location>
</feature>
<feature type="compositionally biased region" description="Low complexity" evidence="1">
    <location>
        <begin position="1499"/>
        <end position="1513"/>
    </location>
</feature>
<feature type="compositionally biased region" description="Polar residues" evidence="1">
    <location>
        <begin position="638"/>
        <end position="664"/>
    </location>
</feature>
<reference evidence="2" key="1">
    <citation type="submission" date="2021-06" db="EMBL/GenBank/DDBJ databases">
        <authorList>
            <person name="Hodson N. C."/>
            <person name="Mongue J. A."/>
            <person name="Jaron S. K."/>
        </authorList>
    </citation>
    <scope>NUCLEOTIDE SEQUENCE</scope>
</reference>
<feature type="region of interest" description="Disordered" evidence="1">
    <location>
        <begin position="1909"/>
        <end position="1928"/>
    </location>
</feature>
<feature type="compositionally biased region" description="Polar residues" evidence="1">
    <location>
        <begin position="1335"/>
        <end position="1344"/>
    </location>
</feature>
<feature type="compositionally biased region" description="Low complexity" evidence="1">
    <location>
        <begin position="833"/>
        <end position="846"/>
    </location>
</feature>
<protein>
    <submittedName>
        <fullName evidence="2">Uncharacterized protein</fullName>
    </submittedName>
</protein>
<feature type="region of interest" description="Disordered" evidence="1">
    <location>
        <begin position="562"/>
        <end position="600"/>
    </location>
</feature>
<feature type="compositionally biased region" description="Polar residues" evidence="1">
    <location>
        <begin position="1476"/>
        <end position="1494"/>
    </location>
</feature>
<feature type="region of interest" description="Disordered" evidence="1">
    <location>
        <begin position="891"/>
        <end position="934"/>
    </location>
</feature>
<feature type="compositionally biased region" description="Low complexity" evidence="1">
    <location>
        <begin position="1464"/>
        <end position="1475"/>
    </location>
</feature>
<feature type="compositionally biased region" description="Polar residues" evidence="1">
    <location>
        <begin position="1393"/>
        <end position="1404"/>
    </location>
</feature>
<feature type="compositionally biased region" description="Polar residues" evidence="1">
    <location>
        <begin position="164"/>
        <end position="176"/>
    </location>
</feature>
<sequence>MNGCVLQIKYTTSIGEKNDVRRKVINQRIDILYLEHPLISSLFFELQAANGLAPGNRFQSHQRQLTSTPRPIPTTQSTANGHDTILRTYHYHPESTSNYLNGHLKPTSSVTNLAPNPSNPIWTNGHGPNASLNDLSTLAMSNSKSVSLPGRYNNRGFRDTFVSAQTPSPLASSNGHSYHGGQPHHSTHAGQSRHGNQSNSPSRTITVKSGTEPTPKEKDKKWTFGNLFKRKQKPASSSPTPIPASALPAHLTRTTNHFVNPNPVPKPARAIDFSSELSSTDDETHVGATGQLPAAAAPPPPPLAKQNFLVRRLSKRKDKSKNSDDNGFLKVPLQNGRRVGSSPDSLNTGQTPWTPWHGWETTKKTLTNNYSSSSMEGSMKNSKTAAREAIKARAVARRESFFGSSSSEEDNGSSSLQGSHSSLSSRNRRKRHSRPELIRSSPNHQDRPNGQAPPSPRWEARIVYTQETLEQEDPVVIRLPNRNKYSEDGLQVPLVIPNNSPYPPEDRTYANLPQVGQVMRGQSQSPYTVAPPPPPRDFRQANFYRPVSCSYLDSYKQFENSPKHFDSSRNFQNSPQHFESPKKFSQRDFTGSPQNFDAAPKRFDSTAKQFENPVQQIDNPGRKFEHPAKHFESPVRNIENSASYPNPYLNNKESSGNQFRSNFDNPRGKFQSPKHDFGQDVIMEDTNSNGYDNVSAVVQSHGIAKAIYFDQPPLPFKSVENFPARPQPIGSFRSPSEPPEMKTPTKVQPRNAKTPGIEKHEQPTSKLGFPVRKLLVANKLPLAQSPVHLRASEFWRKKEQEVTGVSPNHNQKRFLSRIRSADSSPIPNMRNRISPNSNESISSLSSFSAEAPSPQWVLNKASSTSPNQQQFLLRPKTLIFKQAPVKNPLSAVERLKVRPASQNSKTESRPESAQSQAKDSDAQTPTPGKTSGKNLEDALNELEDMYKSLKLSDEDLLDRAERRDLPTPHQELRNAPTLLSPVGSFESLASPVTTGSTPSLGSSSIFGSETRLRTRAPPLRRSGRVDTVNDDMAKRRFEHLELKANDPRNIISQSGSYMLLSPAFSPPSSPTPVDPLAFDDPDVTADDVVFRNYKRANAMRIVEPQPLFGIPLGPLTAAPASDYLHSEPKEKFRPIFRHTKRPDLVKDDIAFRNLRKDLNSEGVNKDWTPRLFSENSLYPDAKPASNKKLRAIRSLSANISHLIPFQDSPVNSEIGKWNSFTDLHNNSSRFLEPNWADQIEKLQQSATSAETLAANERLIRRMQSSPNTDDSKSRRPWTDILLESFEKEKQEIERLNAVAEKAIQDQILEESCDDADDVFSNDGSITKSTSFASAITSTQVQSPVSEPDFKPSPRRRQLLSTDTETTDEAKSPAQNIFTPLPPPRKIHHIHLDSFSQSKQNSDASSKSDEKLSYPPSPIPRKGEAELNDLIDALVRDADSCGPETNKSSSKCTETSTQGPESVVKISITSSKNNKSFETSANSQRSSEMPTSSQKGPEISASSSKSCEKSGNTSKSCETSLNLLLKKSEASANLSQSGSETSANMSTRSSETSSNISNNGGETSGKISEKRKSSISDLIDSINETLPELDAAVEGNDSASEPKRPMPSSSISSKSNETNNASKPGPVEGGGGMRKSNNDKAVENSGNAKSKVVLRKKISAKESSDGNGTTGDKSKGSVLEPKDNYSRNAEAGVNGDKIKTKTSSTKNEELKKEKDKSSKRKSNLNRALTEEAAPVPEYMIEADPAVRRRSRTLSRPVSQEVSSLDSSSHDEPIASKESPGIVKPPQIPQIFQNSVDNKFIKSPPPSSTKIISTKIKVFESSPKSGKSSAKKDSASDAEGISSIKRLLQRESKKNPSADSNLPRKSVTPAVFSNADPAPVIGVKKSPSASAFNWSKLSNTQPSFLRKFFEKDPKEKELKESTEVPKTEISKTEDEVLALNVAQKANFFMKLEHEQRFSKWRRGTDTPIINTSIEEVEARPKNRFATQPVKTEDVELAQKIRNSRQTPALKLKLDKDQFPDENSGGVLGNSNCPEIMIAETVGGVAWSAKSSYTDRDDAFPTQPVYQTPGPEPSSLSLKDRVIMFDRIQSRADSRPPSAMKSKPFGFPPPKSFTYGSSFGTFPTQTPIRTPFDYSNMENDRRSVFEEFSTPIGWLPPGTPYRNPDVLSPLSMAKRRGSTSDVELNTLRQMAQQGQFGPGFPPLFPGFKHCPPPPPPPMNIPNRNQQGHAQVKNIRVKSMFLTSGGSDAETYSEDGEVSSGGQEVAEIISRSYENSPIFRKKSWKSQKKAQQNFAKEMWKRCTQQEDYNTDTNEVFYDAKSEFDEYTFQKFE</sequence>
<feature type="compositionally biased region" description="Polar residues" evidence="1">
    <location>
        <begin position="188"/>
        <end position="212"/>
    </location>
</feature>
<feature type="compositionally biased region" description="Low complexity" evidence="1">
    <location>
        <begin position="401"/>
        <end position="425"/>
    </location>
</feature>
<feature type="region of interest" description="Disordered" evidence="1">
    <location>
        <begin position="1529"/>
        <end position="1573"/>
    </location>
</feature>
<proteinExistence type="predicted"/>
<feature type="compositionally biased region" description="Low complexity" evidence="1">
    <location>
        <begin position="1806"/>
        <end position="1826"/>
    </location>
</feature>
<feature type="compositionally biased region" description="Polar residues" evidence="1">
    <location>
        <begin position="342"/>
        <end position="353"/>
    </location>
</feature>
<name>A0A8J2P734_9HEXA</name>
<dbReference type="OrthoDB" id="7989901at2759"/>
<feature type="compositionally biased region" description="Polar residues" evidence="1">
    <location>
        <begin position="1442"/>
        <end position="1459"/>
    </location>
</feature>
<feature type="region of interest" description="Disordered" evidence="1">
    <location>
        <begin position="164"/>
        <end position="225"/>
    </location>
</feature>
<keyword evidence="3" id="KW-1185">Reference proteome</keyword>
<feature type="compositionally biased region" description="Basic and acidic residues" evidence="1">
    <location>
        <begin position="963"/>
        <end position="972"/>
    </location>
</feature>
<dbReference type="EMBL" id="CAJVCH010386540">
    <property type="protein sequence ID" value="CAG7817136.1"/>
    <property type="molecule type" value="Genomic_DNA"/>
</dbReference>